<reference evidence="1" key="1">
    <citation type="submission" date="2019-08" db="EMBL/GenBank/DDBJ databases">
        <authorList>
            <person name="Kucharzyk K."/>
            <person name="Murdoch R.W."/>
            <person name="Higgins S."/>
            <person name="Loffler F."/>
        </authorList>
    </citation>
    <scope>NUCLEOTIDE SEQUENCE</scope>
</reference>
<sequence length="194" mass="22432">MKILIRKISIVLVIFAMSLLVSAYSVKTYNMTNLKENLCTPIVGDENYSSPHYLNLDKLPKDYGYELAIKNGDVVGRWGKVYNLEKLEKFIVAYESKTLNVDDMIRITTYSIEGEPLIKDLIFTEAGLKLIVDPRRNTFVNPEDIKIDEYNVTSILIEIKNRYRTYKVKIDSNKEINLIWIDKSLNSNKAPLMK</sequence>
<dbReference type="InterPro" id="IPR025372">
    <property type="entry name" value="DUF4362"/>
</dbReference>
<dbReference type="Pfam" id="PF14275">
    <property type="entry name" value="DUF4362"/>
    <property type="match status" value="1"/>
</dbReference>
<evidence type="ECO:0000313" key="1">
    <source>
        <dbReference type="EMBL" id="MPN09087.1"/>
    </source>
</evidence>
<accession>A0A645F4J6</accession>
<protein>
    <submittedName>
        <fullName evidence="1">Uncharacterized protein</fullName>
    </submittedName>
</protein>
<dbReference type="AlphaFoldDB" id="A0A645F4J6"/>
<proteinExistence type="predicted"/>
<name>A0A645F4J6_9ZZZZ</name>
<gene>
    <name evidence="1" type="ORF">SDC9_156375</name>
</gene>
<comment type="caution">
    <text evidence="1">The sequence shown here is derived from an EMBL/GenBank/DDBJ whole genome shotgun (WGS) entry which is preliminary data.</text>
</comment>
<organism evidence="1">
    <name type="scientific">bioreactor metagenome</name>
    <dbReference type="NCBI Taxonomy" id="1076179"/>
    <lineage>
        <taxon>unclassified sequences</taxon>
        <taxon>metagenomes</taxon>
        <taxon>ecological metagenomes</taxon>
    </lineage>
</organism>
<dbReference type="EMBL" id="VSSQ01055181">
    <property type="protein sequence ID" value="MPN09087.1"/>
    <property type="molecule type" value="Genomic_DNA"/>
</dbReference>